<dbReference type="HOGENOM" id="CLU_009273_3_2_9"/>
<dbReference type="GO" id="GO:0051536">
    <property type="term" value="F:iron-sulfur cluster binding"/>
    <property type="evidence" value="ECO:0007669"/>
    <property type="project" value="UniProtKB-KW"/>
</dbReference>
<dbReference type="PANTHER" id="PTHR43273">
    <property type="entry name" value="ANAEROBIC SULFATASE-MATURATING ENZYME HOMOLOG ASLB-RELATED"/>
    <property type="match status" value="1"/>
</dbReference>
<evidence type="ECO:0000259" key="7">
    <source>
        <dbReference type="PROSITE" id="PS51918"/>
    </source>
</evidence>
<dbReference type="InterPro" id="IPR023867">
    <property type="entry name" value="Sulphatase_maturase_rSAM"/>
</dbReference>
<dbReference type="KEGG" id="ssg:Selsp_1211"/>
<sequence length="348" mass="37828">MGLKMLVLSLTGDCNLACRYCYASGQARRMMAWETARRAVELAASGGDPFLLQFSGGEPLLALPLLARIAAYVRDHRIKARMAVQTNGTLLTEEAVNILCDSNMGIGVSLDGRPAVHDRQRQYSDGRGSAADVAAGIERLARRGVGIGLTCVVTAENVHSLTDVVDMAYYFGNVHRVGFDLLRAQGRGTNAALPRESDMAAAMREVFARREALYRLTGRRLAISQEEQARDIAGRGGSDFSHCYAMNGEGVHVDVDGGIYACSSFIGDKRFFLGNVMQGVNLRRLQEVSAKMQRSMDFCRRCHDFAACGGGCFARWLGMEQEEPCAAECALKRAAASAVFGKEGYRAE</sequence>
<reference evidence="9 10" key="1">
    <citation type="submission" date="2009-09" db="EMBL/GenBank/DDBJ databases">
        <authorList>
            <person name="Weinstock G."/>
            <person name="Sodergren E."/>
            <person name="Clifton S."/>
            <person name="Fulton L."/>
            <person name="Fulton B."/>
            <person name="Courtney L."/>
            <person name="Fronick C."/>
            <person name="Harrison M."/>
            <person name="Strong C."/>
            <person name="Farmer C."/>
            <person name="Delahaunty K."/>
            <person name="Markovic C."/>
            <person name="Hall O."/>
            <person name="Minx P."/>
            <person name="Tomlinson C."/>
            <person name="Mitreva M."/>
            <person name="Nelson J."/>
            <person name="Hou S."/>
            <person name="Wollam A."/>
            <person name="Pepin K.H."/>
            <person name="Johnson M."/>
            <person name="Bhonagiri V."/>
            <person name="Nash W.E."/>
            <person name="Warren W."/>
            <person name="Chinwalla A."/>
            <person name="Mardis E.R."/>
            <person name="Wilson R.K."/>
        </authorList>
    </citation>
    <scope>NUCLEOTIDE SEQUENCE [LARGE SCALE GENOMIC DNA]</scope>
    <source>
        <strain evidence="9">ATCC 35185</strain>
        <strain evidence="10">ATCC 35185 / DSM 20758 / VPI D19B-28</strain>
    </source>
</reference>
<keyword evidence="11" id="KW-1185">Reference proteome</keyword>
<dbReference type="CDD" id="cd01335">
    <property type="entry name" value="Radical_SAM"/>
    <property type="match status" value="1"/>
</dbReference>
<evidence type="ECO:0000256" key="5">
    <source>
        <dbReference type="ARBA" id="ARBA00023014"/>
    </source>
</evidence>
<dbReference type="SFLD" id="SFLDS00029">
    <property type="entry name" value="Radical_SAM"/>
    <property type="match status" value="1"/>
</dbReference>
<evidence type="ECO:0000256" key="6">
    <source>
        <dbReference type="ARBA" id="ARBA00023601"/>
    </source>
</evidence>
<reference evidence="8 11" key="2">
    <citation type="submission" date="2011-04" db="EMBL/GenBank/DDBJ databases">
        <title>The complete genome of Selenomonas sputigena DSM 20758.</title>
        <authorList>
            <consortium name="US DOE Joint Genome Institute (JGI-PGF)"/>
            <person name="Lucas S."/>
            <person name="Copeland A."/>
            <person name="Lapidus A."/>
            <person name="Bruce D."/>
            <person name="Goodwin L."/>
            <person name="Pitluck S."/>
            <person name="Peters L."/>
            <person name="Kyrpides N."/>
            <person name="Mavromatis K."/>
            <person name="Ivanova N."/>
            <person name="Ovchinnikova G."/>
            <person name="Teshima H."/>
            <person name="Detter J.C."/>
            <person name="Tapia R."/>
            <person name="Han C."/>
            <person name="Land M."/>
            <person name="Hauser L."/>
            <person name="Markowitz V."/>
            <person name="Cheng J.-F."/>
            <person name="Hugenholtz P."/>
            <person name="Woyke T."/>
            <person name="Wu D."/>
            <person name="Gronow S."/>
            <person name="Wellnitz S."/>
            <person name="Schneider S."/>
            <person name="Klenk H.-P."/>
            <person name="Eisen J.A."/>
        </authorList>
    </citation>
    <scope>NUCLEOTIDE SEQUENCE [LARGE SCALE GENOMIC DNA]</scope>
    <source>
        <strain evidence="8">ATCC 35185</strain>
        <strain evidence="11">ATCC 35185 / DSM 20758 / VPI D19B-28</strain>
    </source>
</reference>
<keyword evidence="3" id="KW-0479">Metal-binding</keyword>
<evidence type="ECO:0000256" key="1">
    <source>
        <dbReference type="ARBA" id="ARBA00001966"/>
    </source>
</evidence>
<evidence type="ECO:0000256" key="4">
    <source>
        <dbReference type="ARBA" id="ARBA00023004"/>
    </source>
</evidence>
<dbReference type="InterPro" id="IPR007197">
    <property type="entry name" value="rSAM"/>
</dbReference>
<dbReference type="Proteomes" id="UP000011124">
    <property type="component" value="Chromosome"/>
</dbReference>
<keyword evidence="2" id="KW-0949">S-adenosyl-L-methionine</keyword>
<keyword evidence="5" id="KW-0411">Iron-sulfur</keyword>
<dbReference type="InterPro" id="IPR013785">
    <property type="entry name" value="Aldolase_TIM"/>
</dbReference>
<dbReference type="Pfam" id="PF04055">
    <property type="entry name" value="Radical_SAM"/>
    <property type="match status" value="1"/>
</dbReference>
<comment type="similarity">
    <text evidence="6">Belongs to the radical SAM superfamily. Anaerobic sulfatase-maturating enzyme family.</text>
</comment>
<gene>
    <name evidence="8" type="ordered locus">Selsp_1211</name>
    <name evidence="9" type="ORF">SELSPUOL_01022</name>
</gene>
<dbReference type="NCBIfam" id="TIGR04085">
    <property type="entry name" value="rSAM_more_4Fe4S"/>
    <property type="match status" value="1"/>
</dbReference>
<evidence type="ECO:0000313" key="8">
    <source>
        <dbReference type="EMBL" id="AEC00171.1"/>
    </source>
</evidence>
<dbReference type="EMBL" id="CP002637">
    <property type="protein sequence ID" value="AEC00171.1"/>
    <property type="molecule type" value="Genomic_DNA"/>
</dbReference>
<feature type="domain" description="Radical SAM core" evidence="7">
    <location>
        <begin position="1"/>
        <end position="215"/>
    </location>
</feature>
<dbReference type="InterPro" id="IPR023885">
    <property type="entry name" value="4Fe4S-binding_SPASM_dom"/>
</dbReference>
<name>C9LTL1_SELS3</name>
<organism evidence="9 10">
    <name type="scientific">Selenomonas sputigena (strain ATCC 35185 / DSM 20758 / CCUG 44933 / VPI D19B-28)</name>
    <dbReference type="NCBI Taxonomy" id="546271"/>
    <lineage>
        <taxon>Bacteria</taxon>
        <taxon>Bacillati</taxon>
        <taxon>Bacillota</taxon>
        <taxon>Negativicutes</taxon>
        <taxon>Selenomonadales</taxon>
        <taxon>Selenomonadaceae</taxon>
        <taxon>Selenomonas</taxon>
    </lineage>
</organism>
<dbReference type="Proteomes" id="UP000003505">
    <property type="component" value="Unassembled WGS sequence"/>
</dbReference>
<dbReference type="GO" id="GO:0046872">
    <property type="term" value="F:metal ion binding"/>
    <property type="evidence" value="ECO:0007669"/>
    <property type="project" value="UniProtKB-KW"/>
</dbReference>
<dbReference type="SFLD" id="SFLDG01384">
    <property type="entry name" value="thioether_bond_formation_requi"/>
    <property type="match status" value="1"/>
</dbReference>
<evidence type="ECO:0000313" key="11">
    <source>
        <dbReference type="Proteomes" id="UP000011124"/>
    </source>
</evidence>
<dbReference type="eggNOG" id="COG0641">
    <property type="taxonomic scope" value="Bacteria"/>
</dbReference>
<dbReference type="OrthoDB" id="9808591at2"/>
<dbReference type="SFLD" id="SFLDG01386">
    <property type="entry name" value="main_SPASM_domain-containing"/>
    <property type="match status" value="1"/>
</dbReference>
<dbReference type="AlphaFoldDB" id="C9LTL1"/>
<dbReference type="Gene3D" id="3.20.20.70">
    <property type="entry name" value="Aldolase class I"/>
    <property type="match status" value="1"/>
</dbReference>
<dbReference type="PANTHER" id="PTHR43273:SF3">
    <property type="entry name" value="ANAEROBIC SULFATASE-MATURATING ENZYME HOMOLOG ASLB-RELATED"/>
    <property type="match status" value="1"/>
</dbReference>
<dbReference type="InterPro" id="IPR058240">
    <property type="entry name" value="rSAM_sf"/>
</dbReference>
<dbReference type="SFLD" id="SFLDG01067">
    <property type="entry name" value="SPASM/twitch_domain_containing"/>
    <property type="match status" value="1"/>
</dbReference>
<dbReference type="GO" id="GO:0016491">
    <property type="term" value="F:oxidoreductase activity"/>
    <property type="evidence" value="ECO:0007669"/>
    <property type="project" value="InterPro"/>
</dbReference>
<dbReference type="RefSeq" id="WP_006192272.1">
    <property type="nucleotide sequence ID" value="NC_015437.1"/>
</dbReference>
<proteinExistence type="inferred from homology"/>
<comment type="cofactor">
    <cofactor evidence="1">
        <name>[4Fe-4S] cluster</name>
        <dbReference type="ChEBI" id="CHEBI:49883"/>
    </cofactor>
</comment>
<dbReference type="EMBL" id="ACKP02000015">
    <property type="protein sequence ID" value="EEX77745.1"/>
    <property type="molecule type" value="Genomic_DNA"/>
</dbReference>
<evidence type="ECO:0000256" key="2">
    <source>
        <dbReference type="ARBA" id="ARBA00022691"/>
    </source>
</evidence>
<protein>
    <submittedName>
        <fullName evidence="9">Radical SAM domain protein</fullName>
    </submittedName>
</protein>
<evidence type="ECO:0000313" key="10">
    <source>
        <dbReference type="Proteomes" id="UP000003505"/>
    </source>
</evidence>
<accession>C9LTL1</accession>
<evidence type="ECO:0000313" key="9">
    <source>
        <dbReference type="EMBL" id="EEX77745.1"/>
    </source>
</evidence>
<evidence type="ECO:0000256" key="3">
    <source>
        <dbReference type="ARBA" id="ARBA00022723"/>
    </source>
</evidence>
<dbReference type="SUPFAM" id="SSF102114">
    <property type="entry name" value="Radical SAM enzymes"/>
    <property type="match status" value="1"/>
</dbReference>
<dbReference type="STRING" id="546271.Selsp_1211"/>
<dbReference type="PROSITE" id="PS51918">
    <property type="entry name" value="RADICAL_SAM"/>
    <property type="match status" value="1"/>
</dbReference>
<keyword evidence="4" id="KW-0408">Iron</keyword>